<gene>
    <name evidence="3" type="ORF">EV668_2648</name>
</gene>
<organism evidence="3 4">
    <name type="scientific">Enterovirga rhinocerotis</name>
    <dbReference type="NCBI Taxonomy" id="1339210"/>
    <lineage>
        <taxon>Bacteria</taxon>
        <taxon>Pseudomonadati</taxon>
        <taxon>Pseudomonadota</taxon>
        <taxon>Alphaproteobacteria</taxon>
        <taxon>Hyphomicrobiales</taxon>
        <taxon>Methylobacteriaceae</taxon>
        <taxon>Enterovirga</taxon>
    </lineage>
</organism>
<dbReference type="EMBL" id="SNZR01000013">
    <property type="protein sequence ID" value="TDR89813.1"/>
    <property type="molecule type" value="Genomic_DNA"/>
</dbReference>
<keyword evidence="1" id="KW-0732">Signal</keyword>
<evidence type="ECO:0000313" key="3">
    <source>
        <dbReference type="EMBL" id="TDR89813.1"/>
    </source>
</evidence>
<feature type="chain" id="PRO_5020511034" evidence="1">
    <location>
        <begin position="22"/>
        <end position="255"/>
    </location>
</feature>
<dbReference type="InterPro" id="IPR006311">
    <property type="entry name" value="TAT_signal"/>
</dbReference>
<accession>A0A4R7BWF0</accession>
<dbReference type="PROSITE" id="PS51318">
    <property type="entry name" value="TAT"/>
    <property type="match status" value="1"/>
</dbReference>
<dbReference type="InterPro" id="IPR018711">
    <property type="entry name" value="NAGPA"/>
</dbReference>
<keyword evidence="4" id="KW-1185">Reference proteome</keyword>
<name>A0A4R7BWF0_9HYPH</name>
<evidence type="ECO:0000256" key="1">
    <source>
        <dbReference type="SAM" id="SignalP"/>
    </source>
</evidence>
<dbReference type="AlphaFoldDB" id="A0A4R7BWF0"/>
<comment type="caution">
    <text evidence="3">The sequence shown here is derived from an EMBL/GenBank/DDBJ whole genome shotgun (WGS) entry which is preliminary data.</text>
</comment>
<feature type="domain" description="Phosphodiester glycosidase" evidence="2">
    <location>
        <begin position="84"/>
        <end position="233"/>
    </location>
</feature>
<evidence type="ECO:0000313" key="4">
    <source>
        <dbReference type="Proteomes" id="UP000295122"/>
    </source>
</evidence>
<dbReference type="Pfam" id="PF09992">
    <property type="entry name" value="NAGPA"/>
    <property type="match status" value="1"/>
</dbReference>
<protein>
    <submittedName>
        <fullName evidence="3">Uncharacterized protein YigE (DUF2233 family)</fullName>
    </submittedName>
</protein>
<dbReference type="Proteomes" id="UP000295122">
    <property type="component" value="Unassembled WGS sequence"/>
</dbReference>
<proteinExistence type="predicted"/>
<feature type="signal peptide" evidence="1">
    <location>
        <begin position="1"/>
        <end position="21"/>
    </location>
</feature>
<sequence>MRMIRRGLILLAALAGAFAPAVPPAAAQKAAGTSGCRVLVHEEARYTICRVDLRTHDLKLFLKGPDGEAFGSLTRFVGSPMARGVTMAMNAGMYHENLAPVGLFIQDGRELQRLNRARGPGNFHLKPNGVFFVEGSRAGVLETDAYVKRRPKATLATQSGPMLVIDGRIHPRFSDEGPSKKYRNGVGVSDGRSAVFAISDEPVSFGAFARLFRDELGCRNALFLDGSVSSLHAADLNRTDISLKPIGPIIAAVKR</sequence>
<evidence type="ECO:0000259" key="2">
    <source>
        <dbReference type="Pfam" id="PF09992"/>
    </source>
</evidence>
<reference evidence="3 4" key="1">
    <citation type="submission" date="2019-03" db="EMBL/GenBank/DDBJ databases">
        <title>Genomic Encyclopedia of Type Strains, Phase IV (KMG-IV): sequencing the most valuable type-strain genomes for metagenomic binning, comparative biology and taxonomic classification.</title>
        <authorList>
            <person name="Goeker M."/>
        </authorList>
    </citation>
    <scope>NUCLEOTIDE SEQUENCE [LARGE SCALE GENOMIC DNA]</scope>
    <source>
        <strain evidence="3 4">DSM 25903</strain>
    </source>
</reference>